<name>A0ABR8Z3E5_9MICO</name>
<dbReference type="PANTHER" id="PTHR42678">
    <property type="entry name" value="AMIDASE"/>
    <property type="match status" value="1"/>
</dbReference>
<feature type="signal peptide" evidence="3">
    <location>
        <begin position="1"/>
        <end position="33"/>
    </location>
</feature>
<feature type="compositionally biased region" description="Pro residues" evidence="1">
    <location>
        <begin position="559"/>
        <end position="591"/>
    </location>
</feature>
<feature type="chain" id="PRO_5046346538" evidence="3">
    <location>
        <begin position="34"/>
        <end position="640"/>
    </location>
</feature>
<feature type="domain" description="Amidase" evidence="4">
    <location>
        <begin position="69"/>
        <end position="521"/>
    </location>
</feature>
<feature type="region of interest" description="Disordered" evidence="1">
    <location>
        <begin position="187"/>
        <end position="208"/>
    </location>
</feature>
<dbReference type="Gene3D" id="3.90.1300.10">
    <property type="entry name" value="Amidase signature (AS) domain"/>
    <property type="match status" value="1"/>
</dbReference>
<reference evidence="5 6" key="1">
    <citation type="submission" date="2020-08" db="EMBL/GenBank/DDBJ databases">
        <title>A Genomic Blueprint of the Chicken Gut Microbiome.</title>
        <authorList>
            <person name="Gilroy R."/>
            <person name="Ravi A."/>
            <person name="Getino M."/>
            <person name="Pursley I."/>
            <person name="Horton D.L."/>
            <person name="Alikhan N.-F."/>
            <person name="Baker D."/>
            <person name="Gharbi K."/>
            <person name="Hall N."/>
            <person name="Watson M."/>
            <person name="Adriaenssens E.M."/>
            <person name="Foster-Nyarko E."/>
            <person name="Jarju S."/>
            <person name="Secka A."/>
            <person name="Antonio M."/>
            <person name="Oren A."/>
            <person name="Chaudhuri R."/>
            <person name="La Ragione R.M."/>
            <person name="Hildebrand F."/>
            <person name="Pallen M.J."/>
        </authorList>
    </citation>
    <scope>NUCLEOTIDE SEQUENCE [LARGE SCALE GENOMIC DNA]</scope>
    <source>
        <strain evidence="5 6">Sa1BUA1</strain>
    </source>
</reference>
<dbReference type="InterPro" id="IPR023631">
    <property type="entry name" value="Amidase_dom"/>
</dbReference>
<feature type="transmembrane region" description="Helical" evidence="2">
    <location>
        <begin position="610"/>
        <end position="632"/>
    </location>
</feature>
<evidence type="ECO:0000256" key="1">
    <source>
        <dbReference type="SAM" id="MobiDB-lite"/>
    </source>
</evidence>
<evidence type="ECO:0000256" key="2">
    <source>
        <dbReference type="SAM" id="Phobius"/>
    </source>
</evidence>
<gene>
    <name evidence="5" type="ORF">H9624_11080</name>
</gene>
<dbReference type="SUPFAM" id="SSF75304">
    <property type="entry name" value="Amidase signature (AS) enzymes"/>
    <property type="match status" value="1"/>
</dbReference>
<evidence type="ECO:0000313" key="6">
    <source>
        <dbReference type="Proteomes" id="UP000661894"/>
    </source>
</evidence>
<evidence type="ECO:0000256" key="3">
    <source>
        <dbReference type="SAM" id="SignalP"/>
    </source>
</evidence>
<dbReference type="InterPro" id="IPR036928">
    <property type="entry name" value="AS_sf"/>
</dbReference>
<feature type="compositionally biased region" description="Low complexity" evidence="1">
    <location>
        <begin position="535"/>
        <end position="547"/>
    </location>
</feature>
<feature type="compositionally biased region" description="Polar residues" evidence="1">
    <location>
        <begin position="187"/>
        <end position="200"/>
    </location>
</feature>
<dbReference type="PANTHER" id="PTHR42678:SF34">
    <property type="entry name" value="OS04G0183300 PROTEIN"/>
    <property type="match status" value="1"/>
</dbReference>
<keyword evidence="2" id="KW-0812">Transmembrane</keyword>
<keyword evidence="2" id="KW-0472">Membrane</keyword>
<comment type="caution">
    <text evidence="5">The sequence shown here is derived from an EMBL/GenBank/DDBJ whole genome shotgun (WGS) entry which is preliminary data.</text>
</comment>
<evidence type="ECO:0000313" key="5">
    <source>
        <dbReference type="EMBL" id="MBD8062861.1"/>
    </source>
</evidence>
<keyword evidence="6" id="KW-1185">Reference proteome</keyword>
<dbReference type="EMBL" id="JACSPO010000006">
    <property type="protein sequence ID" value="MBD8062861.1"/>
    <property type="molecule type" value="Genomic_DNA"/>
</dbReference>
<proteinExistence type="predicted"/>
<protein>
    <submittedName>
        <fullName evidence="5">Amidase</fullName>
    </submittedName>
</protein>
<dbReference type="Pfam" id="PF01425">
    <property type="entry name" value="Amidase"/>
    <property type="match status" value="1"/>
</dbReference>
<organism evidence="5 6">
    <name type="scientific">Oceanitalea stevensii</name>
    <dbReference type="NCBI Taxonomy" id="2763072"/>
    <lineage>
        <taxon>Bacteria</taxon>
        <taxon>Bacillati</taxon>
        <taxon>Actinomycetota</taxon>
        <taxon>Actinomycetes</taxon>
        <taxon>Micrococcales</taxon>
        <taxon>Bogoriellaceae</taxon>
        <taxon>Georgenia</taxon>
    </lineage>
</organism>
<dbReference type="PROSITE" id="PS51257">
    <property type="entry name" value="PROKAR_LIPOPROTEIN"/>
    <property type="match status" value="1"/>
</dbReference>
<keyword evidence="3" id="KW-0732">Signal</keyword>
<accession>A0ABR8Z3E5</accession>
<feature type="region of interest" description="Disordered" evidence="1">
    <location>
        <begin position="532"/>
        <end position="595"/>
    </location>
</feature>
<feature type="compositionally biased region" description="Acidic residues" evidence="1">
    <location>
        <begin position="549"/>
        <end position="558"/>
    </location>
</feature>
<sequence length="640" mass="65546">MRTPDTRPGRARRRVGVLAATASVACLSAAAPAAFGVVPAPDPHPAVVELGVADAAALLDSGATTSVALVERYLERISMYDDAYDDQPGLSSVITLNENALAEAAALDAERAAGTVRGPLHGVPIVVKDNYDTGDMPTSNGSVALADFQAPDDATQVERLRAAGAIVIAKTNLHEFAAGITSISSLGGQTRNPYDQTRNPGGSSGGTGASVAASFATAGLGSDTCGSIRIPAAQNNLVGLRPTMGLLSRDGIAPMSDTQDVGGPIAKTVEDVAIFLDATVGYDPKDPVTARAEGLVPESYRDVLDDGALEGRTIGLLVNPQYLGVTPAEEPTSALVVAATADLEEQGATVVEVEMPQEYVDAIAQSGVIGDEFKRDLNTYLAQDGAEWPEGLAALTAPADELTLSDVVASGDVTPSVLTSITRYDAAPEMPTPEYLERLDKQDRAREILVETFEEAGLDALAYPTIRQVAQPVGESQPGSNCASSAQTGFPSLTVPAGFTDAGLPVGLELMGLPFSEPELLAMAYDYEQATGHRTAPASTPEIAAPEPTEPEPTEPEPTEPAPTEPEPEPTTPEPVEPAPTEPPAVDPPAVAPVDVPAGGAGGGLAQTGAAVGVLGGVAALLLAVGIAIPVLRRRFGQAG</sequence>
<dbReference type="RefSeq" id="WP_251839968.1">
    <property type="nucleotide sequence ID" value="NZ_JACSPO010000006.1"/>
</dbReference>
<evidence type="ECO:0000259" key="4">
    <source>
        <dbReference type="Pfam" id="PF01425"/>
    </source>
</evidence>
<keyword evidence="2" id="KW-1133">Transmembrane helix</keyword>
<dbReference type="Proteomes" id="UP000661894">
    <property type="component" value="Unassembled WGS sequence"/>
</dbReference>